<comment type="caution">
    <text evidence="2">The sequence shown here is derived from an EMBL/GenBank/DDBJ whole genome shotgun (WGS) entry which is preliminary data.</text>
</comment>
<keyword evidence="3" id="KW-1185">Reference proteome</keyword>
<protein>
    <recommendedName>
        <fullName evidence="4">Bacterial Ig-like domain-containing protein</fullName>
    </recommendedName>
</protein>
<feature type="non-terminal residue" evidence="2">
    <location>
        <position position="110"/>
    </location>
</feature>
<feature type="region of interest" description="Disordered" evidence="1">
    <location>
        <begin position="1"/>
        <end position="27"/>
    </location>
</feature>
<evidence type="ECO:0000313" key="3">
    <source>
        <dbReference type="Proteomes" id="UP001195963"/>
    </source>
</evidence>
<organism evidence="2 3">
    <name type="scientific">Shewanella nanhaiensis</name>
    <dbReference type="NCBI Taxonomy" id="2864872"/>
    <lineage>
        <taxon>Bacteria</taxon>
        <taxon>Pseudomonadati</taxon>
        <taxon>Pseudomonadota</taxon>
        <taxon>Gammaproteobacteria</taxon>
        <taxon>Alteromonadales</taxon>
        <taxon>Shewanellaceae</taxon>
        <taxon>Shewanella</taxon>
    </lineage>
</organism>
<sequence length="110" mass="10768">PATGTTVAVTATVTDPAGNTAEGSDNALLDYGTGSGAPASPTVTIDEDINNDGFINDVELSGQIDITISLGAGTAVGDTLVVTDQAGNTLFSGPVTQAMLDNGLSLAIDA</sequence>
<feature type="compositionally biased region" description="Low complexity" evidence="1">
    <location>
        <begin position="1"/>
        <end position="14"/>
    </location>
</feature>
<dbReference type="Proteomes" id="UP001195963">
    <property type="component" value="Unassembled WGS sequence"/>
</dbReference>
<accession>A0ABS7EC20</accession>
<evidence type="ECO:0008006" key="4">
    <source>
        <dbReference type="Google" id="ProtNLM"/>
    </source>
</evidence>
<evidence type="ECO:0000256" key="1">
    <source>
        <dbReference type="SAM" id="MobiDB-lite"/>
    </source>
</evidence>
<proteinExistence type="predicted"/>
<name>A0ABS7EC20_9GAMM</name>
<dbReference type="EMBL" id="JAHZST010000074">
    <property type="protein sequence ID" value="MBW8186736.1"/>
    <property type="molecule type" value="Genomic_DNA"/>
</dbReference>
<gene>
    <name evidence="2" type="ORF">K0625_24395</name>
</gene>
<feature type="non-terminal residue" evidence="2">
    <location>
        <position position="1"/>
    </location>
</feature>
<reference evidence="2 3" key="1">
    <citation type="submission" date="2021-07" db="EMBL/GenBank/DDBJ databases">
        <title>Shewanella sp. nov, isolated from SCS.</title>
        <authorList>
            <person name="Cao W.R."/>
        </authorList>
    </citation>
    <scope>NUCLEOTIDE SEQUENCE [LARGE SCALE GENOMIC DNA]</scope>
    <source>
        <strain evidence="2 3">NR704-98</strain>
    </source>
</reference>
<evidence type="ECO:0000313" key="2">
    <source>
        <dbReference type="EMBL" id="MBW8186736.1"/>
    </source>
</evidence>